<dbReference type="AlphaFoldDB" id="A0A8A6KN37"/>
<evidence type="ECO:0000313" key="1">
    <source>
        <dbReference type="EMBL" id="QTI83138.1"/>
    </source>
</evidence>
<proteinExistence type="predicted"/>
<accession>A0A8A6KN37</accession>
<reference evidence="1" key="1">
    <citation type="submission" date="2020-12" db="EMBL/GenBank/DDBJ databases">
        <authorList>
            <person name="Xu Q."/>
            <person name="Chen N."/>
        </authorList>
    </citation>
    <scope>NUCLEOTIDE SEQUENCE</scope>
    <source>
        <strain evidence="1">CNS00095</strain>
    </source>
</reference>
<sequence length="254" mass="28730">MDITKFTILKEFNALSGIGHLIFDDSESKSTLNELFNYLDQQKSLSKGAVDCCLEIKKMLIEIQTKTQFELSDYCLTDSRLRLAYGIGIPLVYGGTSDFSSIDLMQCCPLSQMLGDFAVDGRWSSIEHKAMSGVPELIAKDYIKIIRLCGAVINYSMDCTIHVRHPLALVGLQSTYILQDYFGSPANLGTLDTQEIKLLEDCNETFKKMAVSQELINFEKFFQTESPDTRTRDYLNNRELSWLVLLNIIIMGNL</sequence>
<dbReference type="GeneID" id="69241663"/>
<organism evidence="1">
    <name type="scientific">Minutocellus polymorphus</name>
    <dbReference type="NCBI Taxonomy" id="265543"/>
    <lineage>
        <taxon>Eukaryota</taxon>
        <taxon>Sar</taxon>
        <taxon>Stramenopiles</taxon>
        <taxon>Ochrophyta</taxon>
        <taxon>Bacillariophyta</taxon>
        <taxon>Mediophyceae</taxon>
        <taxon>Cymatosirophycidae</taxon>
        <taxon>Cymatosirales</taxon>
        <taxon>Cymatosiraceae</taxon>
        <taxon>Minutocellus</taxon>
    </lineage>
</organism>
<name>A0A8A6KN37_9STRA</name>
<dbReference type="RefSeq" id="YP_010242137.1">
    <property type="nucleotide sequence ID" value="NC_059933.1"/>
</dbReference>
<gene>
    <name evidence="1" type="primary">orf254</name>
</gene>
<protein>
    <submittedName>
        <fullName evidence="1">Uncharacterized protein</fullName>
    </submittedName>
</protein>
<keyword evidence="1" id="KW-0496">Mitochondrion</keyword>
<geneLocation type="mitochondrion" evidence="1"/>
<dbReference type="EMBL" id="MW417226">
    <property type="protein sequence ID" value="QTI83138.1"/>
    <property type="molecule type" value="Genomic_DNA"/>
</dbReference>